<dbReference type="InterPro" id="IPR010259">
    <property type="entry name" value="S8pro/Inhibitor_I9"/>
</dbReference>
<dbReference type="GO" id="GO:0006508">
    <property type="term" value="P:proteolysis"/>
    <property type="evidence" value="ECO:0007669"/>
    <property type="project" value="UniProtKB-KW"/>
</dbReference>
<dbReference type="InterPro" id="IPR037045">
    <property type="entry name" value="S8pro/Inhibitor_I9_sf"/>
</dbReference>
<protein>
    <submittedName>
        <fullName evidence="8">Serine protease</fullName>
    </submittedName>
</protein>
<feature type="active site" description="Charge relay system" evidence="5">
    <location>
        <position position="167"/>
    </location>
</feature>
<dbReference type="Gene3D" id="3.40.50.200">
    <property type="entry name" value="Peptidase S8/S53 domain"/>
    <property type="match status" value="1"/>
</dbReference>
<dbReference type="Pfam" id="PF00082">
    <property type="entry name" value="Peptidase_S8"/>
    <property type="match status" value="1"/>
</dbReference>
<comment type="similarity">
    <text evidence="1 5">Belongs to the peptidase S8 family.</text>
</comment>
<feature type="domain" description="Peptidase S8/S53" evidence="6">
    <location>
        <begin position="158"/>
        <end position="397"/>
    </location>
</feature>
<dbReference type="InterPro" id="IPR050131">
    <property type="entry name" value="Peptidase_S8_subtilisin-like"/>
</dbReference>
<sequence>MVGSSLRRRLPPPALRATGRLKIVKKPLGLVPIALFLLTSGFTFGVPLPAQADSGPAAGEDRYLVHYLPGTDVAGKAQELRSEGVAVDKTFTHAVKGAVVTASPAKAAQLAKSSRVASVELDTPVRISDTESPAPWNLDRIDQRALPLSGGYTPPSSGAGVSIYVVDNGVLGTHQDFGGRVTAGWSAFSGQAANAPCTDPTISEAGHGTHVAGIAAGSVYGVAKSATIVPVRVLGCDGTGYSSDVIAGLDWIVQQHQAGQPAIANLSLSGPANQSLDDAVQGAINSGITVTLAAGNSSTDACTLSPSRVPAAITVAASDSFDGQASFSNYGSCVDLYAPGVQITSDWQTSNTATAVLNGTSMASPHAAGAAAMILYAHPSWSPAQVAASMTASATPGVIQYAGTGTPNRLLYVGPDDSNGAVVSQGGFVATAPFRQLDTRNGTGGVSGALSPGQTISVKVTGQGGIPASGVSAVAMNITVANPTSNGFITAFAGGTVRPGTSNLNFAQGQIVPNFAITPVAPDGTISFTNTSNGTVQLIADTTGYYLATGVATVPGTFSAQAPFRQLDTRDGTGGVRGPVAPGQTIRVRVTGSGGIPSSGVSAVAMNITVANPTSNGFITAYAGGTPRPGTSNLNFAQGQIVPNFAITPVAPDGTVAFTNTSGGTVQLIADTSGYFLAGTPTAAGAFSAQAPFRQLDSRDGTGGVLGPVAPGQTIRVKVTGRGGIQASGVSAVAMNITVANPTSFGYITAYAGGSSQPSTSNVNYAAGQIIPNFAITPVGPDGTIAFTNSSSGTVQLIADTSGYYSGG</sequence>
<feature type="active site" description="Charge relay system" evidence="5">
    <location>
        <position position="361"/>
    </location>
</feature>
<evidence type="ECO:0000259" key="6">
    <source>
        <dbReference type="Pfam" id="PF00082"/>
    </source>
</evidence>
<dbReference type="InterPro" id="IPR000209">
    <property type="entry name" value="Peptidase_S8/S53_dom"/>
</dbReference>
<dbReference type="PROSITE" id="PS51892">
    <property type="entry name" value="SUBTILASE"/>
    <property type="match status" value="1"/>
</dbReference>
<dbReference type="InterPro" id="IPR034193">
    <property type="entry name" value="PCSK9_ProteinaseK-like"/>
</dbReference>
<organism evidence="8 9">
    <name type="scientific">Arthrobacter terricola</name>
    <dbReference type="NCBI Taxonomy" id="2547396"/>
    <lineage>
        <taxon>Bacteria</taxon>
        <taxon>Bacillati</taxon>
        <taxon>Actinomycetota</taxon>
        <taxon>Actinomycetes</taxon>
        <taxon>Micrococcales</taxon>
        <taxon>Micrococcaceae</taxon>
        <taxon>Arthrobacter</taxon>
    </lineage>
</organism>
<evidence type="ECO:0000313" key="8">
    <source>
        <dbReference type="EMBL" id="TDG01229.1"/>
    </source>
</evidence>
<dbReference type="Proteomes" id="UP000295511">
    <property type="component" value="Unassembled WGS sequence"/>
</dbReference>
<keyword evidence="4 5" id="KW-0720">Serine protease</keyword>
<keyword evidence="2 5" id="KW-0645">Protease</keyword>
<dbReference type="OrthoDB" id="9790784at2"/>
<evidence type="ECO:0000256" key="1">
    <source>
        <dbReference type="ARBA" id="ARBA00011073"/>
    </source>
</evidence>
<proteinExistence type="inferred from homology"/>
<evidence type="ECO:0000259" key="7">
    <source>
        <dbReference type="Pfam" id="PF05922"/>
    </source>
</evidence>
<evidence type="ECO:0000256" key="4">
    <source>
        <dbReference type="ARBA" id="ARBA00022825"/>
    </source>
</evidence>
<accession>A0A4R5L0R9</accession>
<dbReference type="FunFam" id="3.40.50.200:FF:000014">
    <property type="entry name" value="Proteinase K"/>
    <property type="match status" value="1"/>
</dbReference>
<evidence type="ECO:0000256" key="2">
    <source>
        <dbReference type="ARBA" id="ARBA00022670"/>
    </source>
</evidence>
<reference evidence="8 9" key="1">
    <citation type="submission" date="2019-03" db="EMBL/GenBank/DDBJ databases">
        <title>Whole genome sequence of Arthrobacter sp JH1-1.</title>
        <authorList>
            <person name="Trinh H.N."/>
        </authorList>
    </citation>
    <scope>NUCLEOTIDE SEQUENCE [LARGE SCALE GENOMIC DNA]</scope>
    <source>
        <strain evidence="8 9">JH1-1</strain>
    </source>
</reference>
<dbReference type="InterPro" id="IPR036852">
    <property type="entry name" value="Peptidase_S8/S53_dom_sf"/>
</dbReference>
<evidence type="ECO:0000256" key="5">
    <source>
        <dbReference type="PROSITE-ProRule" id="PRU01240"/>
    </source>
</evidence>
<dbReference type="CDD" id="cd04077">
    <property type="entry name" value="Peptidases_S8_PCSK9_ProteinaseK_like"/>
    <property type="match status" value="1"/>
</dbReference>
<dbReference type="Pfam" id="PF05922">
    <property type="entry name" value="Inhibitor_I9"/>
    <property type="match status" value="1"/>
</dbReference>
<dbReference type="AlphaFoldDB" id="A0A4R5L0R9"/>
<dbReference type="PANTHER" id="PTHR43806">
    <property type="entry name" value="PEPTIDASE S8"/>
    <property type="match status" value="1"/>
</dbReference>
<dbReference type="GO" id="GO:0005615">
    <property type="term" value="C:extracellular space"/>
    <property type="evidence" value="ECO:0007669"/>
    <property type="project" value="TreeGrafter"/>
</dbReference>
<evidence type="ECO:0000313" key="9">
    <source>
        <dbReference type="Proteomes" id="UP000295511"/>
    </source>
</evidence>
<dbReference type="PANTHER" id="PTHR43806:SF11">
    <property type="entry name" value="CEREVISIN-RELATED"/>
    <property type="match status" value="1"/>
</dbReference>
<evidence type="ECO:0000256" key="3">
    <source>
        <dbReference type="ARBA" id="ARBA00022801"/>
    </source>
</evidence>
<keyword evidence="3 5" id="KW-0378">Hydrolase</keyword>
<dbReference type="GO" id="GO:0004252">
    <property type="term" value="F:serine-type endopeptidase activity"/>
    <property type="evidence" value="ECO:0007669"/>
    <property type="project" value="UniProtKB-UniRule"/>
</dbReference>
<comment type="caution">
    <text evidence="8">The sequence shown here is derived from an EMBL/GenBank/DDBJ whole genome shotgun (WGS) entry which is preliminary data.</text>
</comment>
<gene>
    <name evidence="8" type="ORF">E1809_03300</name>
</gene>
<dbReference type="Gene3D" id="3.30.70.80">
    <property type="entry name" value="Peptidase S8 propeptide/proteinase inhibitor I9"/>
    <property type="match status" value="1"/>
</dbReference>
<dbReference type="InterPro" id="IPR023828">
    <property type="entry name" value="Peptidase_S8_Ser-AS"/>
</dbReference>
<dbReference type="EMBL" id="SMRU01000003">
    <property type="protein sequence ID" value="TDG01229.1"/>
    <property type="molecule type" value="Genomic_DNA"/>
</dbReference>
<dbReference type="InterPro" id="IPR015500">
    <property type="entry name" value="Peptidase_S8_subtilisin-rel"/>
</dbReference>
<feature type="domain" description="Inhibitor I9" evidence="7">
    <location>
        <begin position="81"/>
        <end position="127"/>
    </location>
</feature>
<dbReference type="InterPro" id="IPR022398">
    <property type="entry name" value="Peptidase_S8_His-AS"/>
</dbReference>
<dbReference type="PROSITE" id="PS00138">
    <property type="entry name" value="SUBTILASE_SER"/>
    <property type="match status" value="1"/>
</dbReference>
<keyword evidence="9" id="KW-1185">Reference proteome</keyword>
<dbReference type="PRINTS" id="PR00723">
    <property type="entry name" value="SUBTILISIN"/>
</dbReference>
<dbReference type="SUPFAM" id="SSF52743">
    <property type="entry name" value="Subtilisin-like"/>
    <property type="match status" value="1"/>
</dbReference>
<feature type="active site" description="Charge relay system" evidence="5">
    <location>
        <position position="207"/>
    </location>
</feature>
<dbReference type="PROSITE" id="PS00137">
    <property type="entry name" value="SUBTILASE_HIS"/>
    <property type="match status" value="1"/>
</dbReference>
<name>A0A4R5L0R9_9MICC</name>